<evidence type="ECO:0000313" key="2">
    <source>
        <dbReference type="EMBL" id="MBT2186142.1"/>
    </source>
</evidence>
<keyword evidence="3" id="KW-1185">Reference proteome</keyword>
<evidence type="ECO:0000256" key="1">
    <source>
        <dbReference type="SAM" id="SignalP"/>
    </source>
</evidence>
<dbReference type="EMBL" id="JAHGAW010000002">
    <property type="protein sequence ID" value="MBT2186142.1"/>
    <property type="molecule type" value="Genomic_DNA"/>
</dbReference>
<protein>
    <submittedName>
        <fullName evidence="2">Uncharacterized protein</fullName>
    </submittedName>
</protein>
<feature type="chain" id="PRO_5040989060" evidence="1">
    <location>
        <begin position="31"/>
        <end position="145"/>
    </location>
</feature>
<accession>A0A9X1DA21</accession>
<name>A0A9X1DA21_9SPHN</name>
<gene>
    <name evidence="2" type="ORF">KK488_04205</name>
</gene>
<sequence length="145" mass="15533">MIKGTDVTKSKSLLAAAALATAMIAMPTAAHHSFAMFDQNKTVSLKGQVVEFQWTNPHAFIELDVPNGQGASDRWSIELNSPNNLTRQGWRRSSLKPGQTVTVTLNPLRNGKKGGLFNKVVLPDGSVLADVRPSSGKPINVPSAN</sequence>
<dbReference type="AlphaFoldDB" id="A0A9X1DA21"/>
<organism evidence="2 3">
    <name type="scientific">Sphingobium nicotianae</name>
    <dbReference type="NCBI Taxonomy" id="2782607"/>
    <lineage>
        <taxon>Bacteria</taxon>
        <taxon>Pseudomonadati</taxon>
        <taxon>Pseudomonadota</taxon>
        <taxon>Alphaproteobacteria</taxon>
        <taxon>Sphingomonadales</taxon>
        <taxon>Sphingomonadaceae</taxon>
        <taxon>Sphingobium</taxon>
    </lineage>
</organism>
<proteinExistence type="predicted"/>
<dbReference type="Pfam" id="PF19649">
    <property type="entry name" value="DUF6152"/>
    <property type="match status" value="1"/>
</dbReference>
<evidence type="ECO:0000313" key="3">
    <source>
        <dbReference type="Proteomes" id="UP001138757"/>
    </source>
</evidence>
<reference evidence="2" key="1">
    <citation type="submission" date="2021-05" db="EMBL/GenBank/DDBJ databases">
        <title>Genome of Sphingobium sp. strain.</title>
        <authorList>
            <person name="Fan R."/>
        </authorList>
    </citation>
    <scope>NUCLEOTIDE SEQUENCE</scope>
    <source>
        <strain evidence="2">H33</strain>
    </source>
</reference>
<comment type="caution">
    <text evidence="2">The sequence shown here is derived from an EMBL/GenBank/DDBJ whole genome shotgun (WGS) entry which is preliminary data.</text>
</comment>
<dbReference type="Proteomes" id="UP001138757">
    <property type="component" value="Unassembled WGS sequence"/>
</dbReference>
<feature type="signal peptide" evidence="1">
    <location>
        <begin position="1"/>
        <end position="30"/>
    </location>
</feature>
<keyword evidence="1" id="KW-0732">Signal</keyword>
<dbReference type="InterPro" id="IPR046150">
    <property type="entry name" value="DUF6152"/>
</dbReference>